<proteinExistence type="predicted"/>
<evidence type="ECO:0000313" key="1">
    <source>
        <dbReference type="EMBL" id="KAJ3537974.1"/>
    </source>
</evidence>
<organism evidence="1 2">
    <name type="scientific">Fusarium decemcellulare</name>
    <dbReference type="NCBI Taxonomy" id="57161"/>
    <lineage>
        <taxon>Eukaryota</taxon>
        <taxon>Fungi</taxon>
        <taxon>Dikarya</taxon>
        <taxon>Ascomycota</taxon>
        <taxon>Pezizomycotina</taxon>
        <taxon>Sordariomycetes</taxon>
        <taxon>Hypocreomycetidae</taxon>
        <taxon>Hypocreales</taxon>
        <taxon>Nectriaceae</taxon>
        <taxon>Fusarium</taxon>
        <taxon>Fusarium decemcellulare species complex</taxon>
    </lineage>
</organism>
<gene>
    <name evidence="1" type="ORF">NM208_g6103</name>
</gene>
<name>A0ACC1SEA9_9HYPO</name>
<comment type="caution">
    <text evidence="1">The sequence shown here is derived from an EMBL/GenBank/DDBJ whole genome shotgun (WGS) entry which is preliminary data.</text>
</comment>
<dbReference type="Proteomes" id="UP001148629">
    <property type="component" value="Unassembled WGS sequence"/>
</dbReference>
<keyword evidence="2" id="KW-1185">Reference proteome</keyword>
<dbReference type="EMBL" id="JANRMS010000548">
    <property type="protein sequence ID" value="KAJ3537974.1"/>
    <property type="molecule type" value="Genomic_DNA"/>
</dbReference>
<accession>A0ACC1SEA9</accession>
<sequence length="290" mass="32445">MSSGNDIPGFDRLSSWVSYYSGTNLHPTSSNGNEAPSLIVLCSWVAASPKHIAKYTAAYQQLYPNASILVIQTWTYDVILRLTDGCHFARLEPARDITLSFIDANQDGMRAIHMFSNGGALVAGLLFTMLRSSRPKLRKDMFHALLFDSCPGDGEYRPLVRALTVSMKLHTYPWPIYAVASLVVQIGASHYLIGNALGIENTVDRIRKRLNDETLVDLRVPRLYLYSKVDELVDWEAVASHGLEARKKGYHVEEVVFQNSAHCAHLQEDARKYWDAVDNLVRTAGQTSLT</sequence>
<evidence type="ECO:0000313" key="2">
    <source>
        <dbReference type="Proteomes" id="UP001148629"/>
    </source>
</evidence>
<reference evidence="1" key="1">
    <citation type="submission" date="2022-08" db="EMBL/GenBank/DDBJ databases">
        <title>Genome Sequence of Fusarium decemcellulare.</title>
        <authorList>
            <person name="Buettner E."/>
        </authorList>
    </citation>
    <scope>NUCLEOTIDE SEQUENCE</scope>
    <source>
        <strain evidence="1">Babe19</strain>
    </source>
</reference>
<protein>
    <submittedName>
        <fullName evidence="1">Uncharacterized protein</fullName>
    </submittedName>
</protein>